<feature type="binding site" evidence="7">
    <location>
        <position position="445"/>
    </location>
    <ligand>
        <name>L-aspartate</name>
        <dbReference type="ChEBI" id="CHEBI:29991"/>
    </ligand>
</feature>
<dbReference type="SUPFAM" id="SSF55261">
    <property type="entry name" value="GAD domain-like"/>
    <property type="match status" value="1"/>
</dbReference>
<evidence type="ECO:0000256" key="8">
    <source>
        <dbReference type="SAM" id="MobiDB-lite"/>
    </source>
</evidence>
<protein>
    <recommendedName>
        <fullName evidence="7">Aspartate--tRNA ligase</fullName>
        <ecNumber evidence="7">6.1.1.12</ecNumber>
    </recommendedName>
    <alternativeName>
        <fullName evidence="7">Aspartyl-tRNA synthetase</fullName>
        <shortName evidence="7">AspRS</shortName>
    </alternativeName>
</protein>
<dbReference type="InterPro" id="IPR047089">
    <property type="entry name" value="Asp-tRNA-ligase_1_N"/>
</dbReference>
<dbReference type="PANTHER" id="PTHR22594">
    <property type="entry name" value="ASPARTYL/LYSYL-TRNA SYNTHETASE"/>
    <property type="match status" value="1"/>
</dbReference>
<dbReference type="SUPFAM" id="SSF50249">
    <property type="entry name" value="Nucleic acid-binding proteins"/>
    <property type="match status" value="1"/>
</dbReference>
<feature type="compositionally biased region" description="Basic and acidic residues" evidence="8">
    <location>
        <begin position="576"/>
        <end position="587"/>
    </location>
</feature>
<feature type="binding site" evidence="7">
    <location>
        <position position="174"/>
    </location>
    <ligand>
        <name>L-aspartate</name>
        <dbReference type="ChEBI" id="CHEBI:29991"/>
    </ligand>
</feature>
<feature type="binding site" evidence="7">
    <location>
        <position position="229"/>
    </location>
    <ligand>
        <name>ATP</name>
        <dbReference type="ChEBI" id="CHEBI:30616"/>
    </ligand>
</feature>
<comment type="function">
    <text evidence="7">Catalyzes the attachment of L-aspartate to tRNA(Asp) in a two-step reaction: L-aspartate is first activated by ATP to form Asp-AMP and then transferred to the acceptor end of tRNA(Asp).</text>
</comment>
<reference evidence="10" key="1">
    <citation type="submission" date="2020-10" db="EMBL/GenBank/DDBJ databases">
        <authorList>
            <person name="Gilroy R."/>
        </authorList>
    </citation>
    <scope>NUCLEOTIDE SEQUENCE</scope>
    <source>
        <strain evidence="10">C6-149</strain>
    </source>
</reference>
<dbReference type="Pfam" id="PF01336">
    <property type="entry name" value="tRNA_anti-codon"/>
    <property type="match status" value="1"/>
</dbReference>
<dbReference type="InterPro" id="IPR004364">
    <property type="entry name" value="Aa-tRNA-synt_II"/>
</dbReference>
<keyword evidence="5 7" id="KW-0648">Protein biosynthesis</keyword>
<dbReference type="Proteomes" id="UP000823614">
    <property type="component" value="Unassembled WGS sequence"/>
</dbReference>
<dbReference type="Gene3D" id="3.30.930.10">
    <property type="entry name" value="Bira Bifunctional Protein, Domain 2"/>
    <property type="match status" value="1"/>
</dbReference>
<accession>A0A9D9H8H5</accession>
<dbReference type="EMBL" id="JADIMP010000103">
    <property type="protein sequence ID" value="MBO8442081.1"/>
    <property type="molecule type" value="Genomic_DNA"/>
</dbReference>
<feature type="binding site" evidence="7">
    <location>
        <begin position="220"/>
        <end position="222"/>
    </location>
    <ligand>
        <name>ATP</name>
        <dbReference type="ChEBI" id="CHEBI:30616"/>
    </ligand>
</feature>
<proteinExistence type="inferred from homology"/>
<keyword evidence="3 7" id="KW-0547">Nucleotide-binding</keyword>
<dbReference type="InterPro" id="IPR004115">
    <property type="entry name" value="GAD-like_sf"/>
</dbReference>
<dbReference type="PROSITE" id="PS50862">
    <property type="entry name" value="AA_TRNA_LIGASE_II"/>
    <property type="match status" value="1"/>
</dbReference>
<evidence type="ECO:0000313" key="10">
    <source>
        <dbReference type="EMBL" id="MBO8442081.1"/>
    </source>
</evidence>
<dbReference type="Pfam" id="PF02938">
    <property type="entry name" value="GAD"/>
    <property type="match status" value="1"/>
</dbReference>
<dbReference type="InterPro" id="IPR047090">
    <property type="entry name" value="AspRS_core"/>
</dbReference>
<dbReference type="NCBIfam" id="NF001750">
    <property type="entry name" value="PRK00476.1"/>
    <property type="match status" value="1"/>
</dbReference>
<feature type="region of interest" description="Aspartate" evidence="7">
    <location>
        <begin position="198"/>
        <end position="201"/>
    </location>
</feature>
<feature type="binding site" evidence="7">
    <location>
        <begin position="533"/>
        <end position="536"/>
    </location>
    <ligand>
        <name>ATP</name>
        <dbReference type="ChEBI" id="CHEBI:30616"/>
    </ligand>
</feature>
<dbReference type="EC" id="6.1.1.12" evidence="7"/>
<dbReference type="InterPro" id="IPR006195">
    <property type="entry name" value="aa-tRNA-synth_II"/>
</dbReference>
<feature type="binding site" evidence="7">
    <location>
        <position position="481"/>
    </location>
    <ligand>
        <name>ATP</name>
        <dbReference type="ChEBI" id="CHEBI:30616"/>
    </ligand>
</feature>
<dbReference type="SUPFAM" id="SSF55681">
    <property type="entry name" value="Class II aaRS and biotin synthetases"/>
    <property type="match status" value="1"/>
</dbReference>
<evidence type="ECO:0000256" key="5">
    <source>
        <dbReference type="ARBA" id="ARBA00022917"/>
    </source>
</evidence>
<dbReference type="GO" id="GO:0006422">
    <property type="term" value="P:aspartyl-tRNA aminoacylation"/>
    <property type="evidence" value="ECO:0007669"/>
    <property type="project" value="UniProtKB-UniRule"/>
</dbReference>
<dbReference type="InterPro" id="IPR004365">
    <property type="entry name" value="NA-bd_OB_tRNA"/>
</dbReference>
<comment type="caution">
    <text evidence="7">Lacks conserved residue(s) required for the propagation of feature annotation.</text>
</comment>
<dbReference type="AlphaFoldDB" id="A0A9D9H8H5"/>
<gene>
    <name evidence="7 10" type="primary">aspS</name>
    <name evidence="10" type="ORF">IAA89_06630</name>
</gene>
<comment type="catalytic activity">
    <reaction evidence="7">
        <text>tRNA(Asp) + L-aspartate + ATP = L-aspartyl-tRNA(Asp) + AMP + diphosphate</text>
        <dbReference type="Rhea" id="RHEA:19649"/>
        <dbReference type="Rhea" id="RHEA-COMP:9660"/>
        <dbReference type="Rhea" id="RHEA-COMP:9678"/>
        <dbReference type="ChEBI" id="CHEBI:29991"/>
        <dbReference type="ChEBI" id="CHEBI:30616"/>
        <dbReference type="ChEBI" id="CHEBI:33019"/>
        <dbReference type="ChEBI" id="CHEBI:78442"/>
        <dbReference type="ChEBI" id="CHEBI:78516"/>
        <dbReference type="ChEBI" id="CHEBI:456215"/>
        <dbReference type="EC" id="6.1.1.12"/>
    </reaction>
</comment>
<dbReference type="NCBIfam" id="TIGR00459">
    <property type="entry name" value="aspS_bact"/>
    <property type="match status" value="1"/>
</dbReference>
<evidence type="ECO:0000256" key="2">
    <source>
        <dbReference type="ARBA" id="ARBA00022598"/>
    </source>
</evidence>
<dbReference type="HAMAP" id="MF_00044">
    <property type="entry name" value="Asp_tRNA_synth_type1"/>
    <property type="match status" value="1"/>
</dbReference>
<dbReference type="InterPro" id="IPR045864">
    <property type="entry name" value="aa-tRNA-synth_II/BPL/LPL"/>
</dbReference>
<sequence length="587" mass="67599">MVERTNYAGLIDEKYLNQEVTLFGWVAKKRDLGKLIFIDLRDREGIVQLAFNEKTDESIFNLAQNLKNEYVIKVQGTVVERSRVNPNLKTGKVEIQVKDLNILNTSSDLPFEIKDNVDANEDLLLKYRYLDLRRPKMQKNIILRSKILHVINEFFNDNKFLYIETPNLAKSTPEGARDYLVPSRVYPGHFYALPQSPQIFKQLLMGAGFDRYYQIARCFRDEDLRGDRQPEFTQLDVETSFLSQDDIMDLTEKFIKKLMHDILNINVNLPFPRITWQESMDRFGNDKPDTRFGMEINDLTNILMNEIKQLPNSNNDTLARAICVPNGASEFSRKDLDTEEQYLDRYGVKRLVWVKVDNDKFSGAGKSLLNDHYDELCEALNAKSGDLILMVIDRFKVVCDALAYLRVHMANLMNMIPKNDFKFLWVVNWPLFEYDEGDKRWVAAHHPFTAPNVEDEHYLKNGEDPHKAHAQSYDIILNGSELGGGSIRIHSRKLQEDMLKALGFTKEQAYSQFGFLIKALDMGFPPHGGIAIGIDRLVKLLSNAENIREVIAFPKNSKAAEPMTDAPSKVSQEQLDELKININDSDK</sequence>
<comment type="caution">
    <text evidence="10">The sequence shown here is derived from an EMBL/GenBank/DDBJ whole genome shotgun (WGS) entry which is preliminary data.</text>
</comment>
<dbReference type="InterPro" id="IPR012340">
    <property type="entry name" value="NA-bd_OB-fold"/>
</dbReference>
<dbReference type="InterPro" id="IPR029351">
    <property type="entry name" value="GAD_dom"/>
</dbReference>
<dbReference type="PANTHER" id="PTHR22594:SF5">
    <property type="entry name" value="ASPARTATE--TRNA LIGASE, MITOCHONDRIAL"/>
    <property type="match status" value="1"/>
</dbReference>
<evidence type="ECO:0000256" key="6">
    <source>
        <dbReference type="ARBA" id="ARBA00023146"/>
    </source>
</evidence>
<dbReference type="GO" id="GO:0004815">
    <property type="term" value="F:aspartate-tRNA ligase activity"/>
    <property type="evidence" value="ECO:0007669"/>
    <property type="project" value="UniProtKB-UniRule"/>
</dbReference>
<dbReference type="Gene3D" id="2.40.50.140">
    <property type="entry name" value="Nucleic acid-binding proteins"/>
    <property type="match status" value="1"/>
</dbReference>
<feature type="binding site" evidence="7">
    <location>
        <position position="220"/>
    </location>
    <ligand>
        <name>L-aspartate</name>
        <dbReference type="ChEBI" id="CHEBI:29991"/>
    </ligand>
</feature>
<comment type="subcellular location">
    <subcellularLocation>
        <location evidence="7">Cytoplasm</location>
    </subcellularLocation>
</comment>
<dbReference type="GO" id="GO:0005524">
    <property type="term" value="F:ATP binding"/>
    <property type="evidence" value="ECO:0007669"/>
    <property type="project" value="UniProtKB-UniRule"/>
</dbReference>
<comment type="subunit">
    <text evidence="7">Homodimer.</text>
</comment>
<feature type="region of interest" description="Disordered" evidence="8">
    <location>
        <begin position="558"/>
        <end position="587"/>
    </location>
</feature>
<keyword evidence="7" id="KW-0963">Cytoplasm</keyword>
<reference evidence="10" key="2">
    <citation type="journal article" date="2021" name="PeerJ">
        <title>Extensive microbial diversity within the chicken gut microbiome revealed by metagenomics and culture.</title>
        <authorList>
            <person name="Gilroy R."/>
            <person name="Ravi A."/>
            <person name="Getino M."/>
            <person name="Pursley I."/>
            <person name="Horton D.L."/>
            <person name="Alikhan N.F."/>
            <person name="Baker D."/>
            <person name="Gharbi K."/>
            <person name="Hall N."/>
            <person name="Watson M."/>
            <person name="Adriaenssens E.M."/>
            <person name="Foster-Nyarko E."/>
            <person name="Jarju S."/>
            <person name="Secka A."/>
            <person name="Antonio M."/>
            <person name="Oren A."/>
            <person name="Chaudhuri R.R."/>
            <person name="La Ragione R."/>
            <person name="Hildebrand F."/>
            <person name="Pallen M.J."/>
        </authorList>
    </citation>
    <scope>NUCLEOTIDE SEQUENCE</scope>
    <source>
        <strain evidence="10">C6-149</strain>
    </source>
</reference>
<dbReference type="Pfam" id="PF00152">
    <property type="entry name" value="tRNA-synt_2"/>
    <property type="match status" value="1"/>
</dbReference>
<evidence type="ECO:0000256" key="3">
    <source>
        <dbReference type="ARBA" id="ARBA00022741"/>
    </source>
</evidence>
<evidence type="ECO:0000313" key="11">
    <source>
        <dbReference type="Proteomes" id="UP000823614"/>
    </source>
</evidence>
<evidence type="ECO:0000256" key="1">
    <source>
        <dbReference type="ARBA" id="ARBA00006303"/>
    </source>
</evidence>
<dbReference type="CDD" id="cd00777">
    <property type="entry name" value="AspRS_core"/>
    <property type="match status" value="1"/>
</dbReference>
<dbReference type="GO" id="GO:0005737">
    <property type="term" value="C:cytoplasm"/>
    <property type="evidence" value="ECO:0007669"/>
    <property type="project" value="UniProtKB-SubCell"/>
</dbReference>
<dbReference type="GO" id="GO:0003676">
    <property type="term" value="F:nucleic acid binding"/>
    <property type="evidence" value="ECO:0007669"/>
    <property type="project" value="InterPro"/>
</dbReference>
<dbReference type="InterPro" id="IPR002312">
    <property type="entry name" value="Asp/Asn-tRNA-synth_IIb"/>
</dbReference>
<dbReference type="GO" id="GO:0016740">
    <property type="term" value="F:transferase activity"/>
    <property type="evidence" value="ECO:0007669"/>
    <property type="project" value="UniProtKB-ARBA"/>
</dbReference>
<evidence type="ECO:0000256" key="7">
    <source>
        <dbReference type="HAMAP-Rule" id="MF_00044"/>
    </source>
</evidence>
<keyword evidence="2 7" id="KW-0436">Ligase</keyword>
<name>A0A9D9H8H5_9LACO</name>
<feature type="binding site" evidence="7">
    <location>
        <position position="488"/>
    </location>
    <ligand>
        <name>L-aspartate</name>
        <dbReference type="ChEBI" id="CHEBI:29991"/>
    </ligand>
</feature>
<keyword evidence="6 7" id="KW-0030">Aminoacyl-tRNA synthetase</keyword>
<feature type="domain" description="Aminoacyl-transfer RNA synthetases class-II family profile" evidence="9">
    <location>
        <begin position="143"/>
        <end position="562"/>
    </location>
</feature>
<dbReference type="CDD" id="cd04317">
    <property type="entry name" value="EcAspRS_like_N"/>
    <property type="match status" value="1"/>
</dbReference>
<keyword evidence="4 7" id="KW-0067">ATP-binding</keyword>
<comment type="similarity">
    <text evidence="1 7">Belongs to the class-II aminoacyl-tRNA synthetase family. Type 1 subfamily.</text>
</comment>
<dbReference type="InterPro" id="IPR004524">
    <property type="entry name" value="Asp-tRNA-ligase_1"/>
</dbReference>
<organism evidence="10 11">
    <name type="scientific">Candidatus Gallilactobacillus intestinavium</name>
    <dbReference type="NCBI Taxonomy" id="2840838"/>
    <lineage>
        <taxon>Bacteria</taxon>
        <taxon>Bacillati</taxon>
        <taxon>Bacillota</taxon>
        <taxon>Bacilli</taxon>
        <taxon>Lactobacillales</taxon>
        <taxon>Lactobacillaceae</taxon>
        <taxon>Lactobacillaceae incertae sedis</taxon>
        <taxon>Candidatus Gallilactobacillus</taxon>
    </lineage>
</organism>
<evidence type="ECO:0000256" key="4">
    <source>
        <dbReference type="ARBA" id="ARBA00022840"/>
    </source>
</evidence>
<dbReference type="Gene3D" id="3.30.1360.30">
    <property type="entry name" value="GAD-like domain"/>
    <property type="match status" value="1"/>
</dbReference>
<dbReference type="PRINTS" id="PR01042">
    <property type="entry name" value="TRNASYNTHASP"/>
</dbReference>
<evidence type="ECO:0000259" key="9">
    <source>
        <dbReference type="PROSITE" id="PS50862"/>
    </source>
</evidence>
<dbReference type="GO" id="GO:0140096">
    <property type="term" value="F:catalytic activity, acting on a protein"/>
    <property type="evidence" value="ECO:0007669"/>
    <property type="project" value="UniProtKB-ARBA"/>
</dbReference>